<accession>A0AAE0F277</accession>
<evidence type="ECO:0000256" key="1">
    <source>
        <dbReference type="SAM" id="MobiDB-lite"/>
    </source>
</evidence>
<keyword evidence="3" id="KW-1185">Reference proteome</keyword>
<evidence type="ECO:0000313" key="3">
    <source>
        <dbReference type="Proteomes" id="UP001190700"/>
    </source>
</evidence>
<dbReference type="AlphaFoldDB" id="A0AAE0F277"/>
<dbReference type="GO" id="GO:0000455">
    <property type="term" value="P:enzyme-directed rRNA pseudouridine synthesis"/>
    <property type="evidence" value="ECO:0007669"/>
    <property type="project" value="TreeGrafter"/>
</dbReference>
<evidence type="ECO:0008006" key="4">
    <source>
        <dbReference type="Google" id="ProtNLM"/>
    </source>
</evidence>
<organism evidence="2 3">
    <name type="scientific">Cymbomonas tetramitiformis</name>
    <dbReference type="NCBI Taxonomy" id="36881"/>
    <lineage>
        <taxon>Eukaryota</taxon>
        <taxon>Viridiplantae</taxon>
        <taxon>Chlorophyta</taxon>
        <taxon>Pyramimonadophyceae</taxon>
        <taxon>Pyramimonadales</taxon>
        <taxon>Pyramimonadaceae</taxon>
        <taxon>Cymbomonas</taxon>
    </lineage>
</organism>
<dbReference type="PANTHER" id="PTHR21600">
    <property type="entry name" value="MITOCHONDRIAL RNA PSEUDOURIDINE SYNTHASE"/>
    <property type="match status" value="1"/>
</dbReference>
<dbReference type="Gene3D" id="3.30.2350.10">
    <property type="entry name" value="Pseudouridine synthase"/>
    <property type="match status" value="1"/>
</dbReference>
<feature type="non-terminal residue" evidence="2">
    <location>
        <position position="1"/>
    </location>
</feature>
<dbReference type="GO" id="GO:0003723">
    <property type="term" value="F:RNA binding"/>
    <property type="evidence" value="ECO:0007669"/>
    <property type="project" value="InterPro"/>
</dbReference>
<dbReference type="SUPFAM" id="SSF55120">
    <property type="entry name" value="Pseudouridine synthase"/>
    <property type="match status" value="1"/>
</dbReference>
<dbReference type="EMBL" id="LGRX02027882">
    <property type="protein sequence ID" value="KAK3248677.1"/>
    <property type="molecule type" value="Genomic_DNA"/>
</dbReference>
<feature type="compositionally biased region" description="Low complexity" evidence="1">
    <location>
        <begin position="47"/>
        <end position="60"/>
    </location>
</feature>
<sequence length="128" mass="13842">VDLYTGRPHQIRIHLASAGHPLVGDPLYMAGGRPAFVTPESSPPDQPVSSPKPESGSPPSTTLVPNQAVNPDEERGVLPGDCGYVLHALRVQFWHPFTNQAITLEAKPGPPQLRVPQQSEEELRVVTN</sequence>
<dbReference type="PANTHER" id="PTHR21600:SF88">
    <property type="entry name" value="RNA PSEUDOURIDINE SYNTHASE 5"/>
    <property type="match status" value="1"/>
</dbReference>
<dbReference type="InterPro" id="IPR020103">
    <property type="entry name" value="PsdUridine_synth_cat_dom_sf"/>
</dbReference>
<evidence type="ECO:0000313" key="2">
    <source>
        <dbReference type="EMBL" id="KAK3248677.1"/>
    </source>
</evidence>
<name>A0AAE0F277_9CHLO</name>
<comment type="caution">
    <text evidence="2">The sequence shown here is derived from an EMBL/GenBank/DDBJ whole genome shotgun (WGS) entry which is preliminary data.</text>
</comment>
<dbReference type="InterPro" id="IPR050188">
    <property type="entry name" value="RluA_PseudoU_synthase"/>
</dbReference>
<feature type="region of interest" description="Disordered" evidence="1">
    <location>
        <begin position="107"/>
        <end position="128"/>
    </location>
</feature>
<protein>
    <recommendedName>
        <fullName evidence="4">RNA pseudouridine synthase</fullName>
    </recommendedName>
</protein>
<gene>
    <name evidence="2" type="ORF">CYMTET_41863</name>
</gene>
<reference evidence="2 3" key="1">
    <citation type="journal article" date="2015" name="Genome Biol. Evol.">
        <title>Comparative Genomics of a Bacterivorous Green Alga Reveals Evolutionary Causalities and Consequences of Phago-Mixotrophic Mode of Nutrition.</title>
        <authorList>
            <person name="Burns J.A."/>
            <person name="Paasch A."/>
            <person name="Narechania A."/>
            <person name="Kim E."/>
        </authorList>
    </citation>
    <scope>NUCLEOTIDE SEQUENCE [LARGE SCALE GENOMIC DNA]</scope>
    <source>
        <strain evidence="2 3">PLY_AMNH</strain>
    </source>
</reference>
<feature type="region of interest" description="Disordered" evidence="1">
    <location>
        <begin position="28"/>
        <end position="75"/>
    </location>
</feature>
<dbReference type="Proteomes" id="UP001190700">
    <property type="component" value="Unassembled WGS sequence"/>
</dbReference>
<dbReference type="GO" id="GO:0009982">
    <property type="term" value="F:pseudouridine synthase activity"/>
    <property type="evidence" value="ECO:0007669"/>
    <property type="project" value="InterPro"/>
</dbReference>
<proteinExistence type="predicted"/>